<dbReference type="GO" id="GO:0030604">
    <property type="term" value="F:1-deoxy-D-xylulose-5-phosphate reductoisomerase activity"/>
    <property type="evidence" value="ECO:0007669"/>
    <property type="project" value="UniProtKB-UniRule"/>
</dbReference>
<dbReference type="InterPro" id="IPR036169">
    <property type="entry name" value="DXPR_C_sf"/>
</dbReference>
<comment type="function">
    <text evidence="9">Catalyzes the NADPH-dependent rearrangement and reduction of 1-deoxy-D-xylulose-5-phosphate (DXP) to 2-C-methyl-D-erythritol 4-phosphate (MEP).</text>
</comment>
<evidence type="ECO:0000259" key="12">
    <source>
        <dbReference type="Pfam" id="PF13288"/>
    </source>
</evidence>
<organism evidence="13 14">
    <name type="scientific">Parasphingopyxis lamellibrachiae</name>
    <dbReference type="NCBI Taxonomy" id="680125"/>
    <lineage>
        <taxon>Bacteria</taxon>
        <taxon>Pseudomonadati</taxon>
        <taxon>Pseudomonadota</taxon>
        <taxon>Alphaproteobacteria</taxon>
        <taxon>Sphingomonadales</taxon>
        <taxon>Sphingomonadaceae</taxon>
        <taxon>Parasphingopyxis</taxon>
    </lineage>
</organism>
<dbReference type="PIRSF" id="PIRSF006205">
    <property type="entry name" value="Dxp_reductismrs"/>
    <property type="match status" value="1"/>
</dbReference>
<keyword evidence="5 9" id="KW-0560">Oxidoreductase</keyword>
<dbReference type="SUPFAM" id="SSF69055">
    <property type="entry name" value="1-deoxy-D-xylulose-5-phosphate reductoisomerase, C-terminal domain"/>
    <property type="match status" value="1"/>
</dbReference>
<dbReference type="EC" id="1.1.1.267" evidence="9"/>
<reference evidence="13 14" key="1">
    <citation type="submission" date="2018-07" db="EMBL/GenBank/DDBJ databases">
        <title>Genomic Encyclopedia of Type Strains, Phase IV (KMG-IV): sequencing the most valuable type-strain genomes for metagenomic binning, comparative biology and taxonomic classification.</title>
        <authorList>
            <person name="Goeker M."/>
        </authorList>
    </citation>
    <scope>NUCLEOTIDE SEQUENCE [LARGE SCALE GENOMIC DNA]</scope>
    <source>
        <strain evidence="13 14">DSM 26725</strain>
    </source>
</reference>
<dbReference type="RefSeq" id="WP_116235101.1">
    <property type="nucleotide sequence ID" value="NZ_QRDP01000004.1"/>
</dbReference>
<keyword evidence="13" id="KW-0413">Isomerase</keyword>
<keyword evidence="4 9" id="KW-0521">NADP</keyword>
<dbReference type="SUPFAM" id="SSF55347">
    <property type="entry name" value="Glyceraldehyde-3-phosphate dehydrogenase-like, C-terminal domain"/>
    <property type="match status" value="1"/>
</dbReference>
<dbReference type="InterPro" id="IPR026877">
    <property type="entry name" value="DXPR_C"/>
</dbReference>
<evidence type="ECO:0000259" key="11">
    <source>
        <dbReference type="Pfam" id="PF08436"/>
    </source>
</evidence>
<keyword evidence="3 9" id="KW-0479">Metal-binding</keyword>
<accession>A0A3D9FDF7</accession>
<keyword evidence="14" id="KW-1185">Reference proteome</keyword>
<feature type="binding site" evidence="9">
    <location>
        <position position="205"/>
    </location>
    <ligand>
        <name>NADPH</name>
        <dbReference type="ChEBI" id="CHEBI:57783"/>
    </ligand>
</feature>
<feature type="binding site" evidence="9">
    <location>
        <position position="125"/>
    </location>
    <ligand>
        <name>1-deoxy-D-xylulose 5-phosphate</name>
        <dbReference type="ChEBI" id="CHEBI:57792"/>
    </ligand>
</feature>
<sequence>MAAAKRITILGATGSVGQSTLDLINRDRDDYEVIALTANEDVGGLARIARESGAKLAVIGNPSLASELAEALAGSGIETAAGADAICDAAAMDTDLVMAAIVGAAGIPSAMAAIEAGNTIGLANKESLVSAGSLMLEAARKRGVTILPVDSEHNAIFQCFDHDRPEGISSIILTASGGPFRQWSREEMRNVTPERAVQHPNWSMGAKISIDSATLMNKGLELIEARYLFDLPPDDCRIIVHPQSVIHSLVEYRDGSVLAQLGAPDMRVPIAHVLAWPQRMDTPCERLDLAQVARLDFEEPDTERFPALKLARSAMEAGGARPAILNAANEEAVAAFLGGRIGFLDIAAIVADVLGSYAPDAPICLDDVFAIDKAARIKAQEQMDSYAA</sequence>
<evidence type="ECO:0000256" key="9">
    <source>
        <dbReference type="HAMAP-Rule" id="MF_00183"/>
    </source>
</evidence>
<comment type="similarity">
    <text evidence="2 9">Belongs to the DXR family.</text>
</comment>
<comment type="pathway">
    <text evidence="1 9">Isoprenoid biosynthesis; isopentenyl diphosphate biosynthesis via DXP pathway; isopentenyl diphosphate from 1-deoxy-D-xylulose 5-phosphate: step 1/6.</text>
</comment>
<comment type="caution">
    <text evidence="13">The sequence shown here is derived from an EMBL/GenBank/DDBJ whole genome shotgun (WGS) entry which is preliminary data.</text>
</comment>
<feature type="binding site" evidence="9">
    <location>
        <position position="152"/>
    </location>
    <ligand>
        <name>Mn(2+)</name>
        <dbReference type="ChEBI" id="CHEBI:29035"/>
    </ligand>
</feature>
<dbReference type="GO" id="GO:0016853">
    <property type="term" value="F:isomerase activity"/>
    <property type="evidence" value="ECO:0007669"/>
    <property type="project" value="UniProtKB-KW"/>
</dbReference>
<dbReference type="GO" id="GO:0030145">
    <property type="term" value="F:manganese ion binding"/>
    <property type="evidence" value="ECO:0007669"/>
    <property type="project" value="TreeGrafter"/>
</dbReference>
<feature type="binding site" evidence="9">
    <location>
        <position position="16"/>
    </location>
    <ligand>
        <name>NADPH</name>
        <dbReference type="ChEBI" id="CHEBI:57783"/>
    </ligand>
</feature>
<name>A0A3D9FDF7_9SPHN</name>
<dbReference type="PANTHER" id="PTHR30525:SF0">
    <property type="entry name" value="1-DEOXY-D-XYLULOSE 5-PHOSPHATE REDUCTOISOMERASE, CHLOROPLASTIC"/>
    <property type="match status" value="1"/>
</dbReference>
<feature type="binding site" evidence="9">
    <location>
        <position position="15"/>
    </location>
    <ligand>
        <name>NADPH</name>
        <dbReference type="ChEBI" id="CHEBI:57783"/>
    </ligand>
</feature>
<dbReference type="Pfam" id="PF08436">
    <property type="entry name" value="DXP_redisom_C"/>
    <property type="match status" value="1"/>
</dbReference>
<dbReference type="EMBL" id="QRDP01000004">
    <property type="protein sequence ID" value="RED15597.1"/>
    <property type="molecule type" value="Genomic_DNA"/>
</dbReference>
<dbReference type="SUPFAM" id="SSF51735">
    <property type="entry name" value="NAD(P)-binding Rossmann-fold domains"/>
    <property type="match status" value="1"/>
</dbReference>
<evidence type="ECO:0000256" key="5">
    <source>
        <dbReference type="ARBA" id="ARBA00023002"/>
    </source>
</evidence>
<dbReference type="InterPro" id="IPR003821">
    <property type="entry name" value="DXP_reductoisomerase"/>
</dbReference>
<dbReference type="Pfam" id="PF02670">
    <property type="entry name" value="DXP_reductoisom"/>
    <property type="match status" value="1"/>
</dbReference>
<dbReference type="GO" id="GO:0051484">
    <property type="term" value="P:isopentenyl diphosphate biosynthetic process, methylerythritol 4-phosphate pathway involved in terpenoid biosynthetic process"/>
    <property type="evidence" value="ECO:0007669"/>
    <property type="project" value="UniProtKB-ARBA"/>
</dbReference>
<evidence type="ECO:0000256" key="8">
    <source>
        <dbReference type="ARBA" id="ARBA00048543"/>
    </source>
</evidence>
<evidence type="ECO:0000256" key="3">
    <source>
        <dbReference type="ARBA" id="ARBA00022723"/>
    </source>
</evidence>
<feature type="binding site" evidence="9">
    <location>
        <position position="13"/>
    </location>
    <ligand>
        <name>NADPH</name>
        <dbReference type="ChEBI" id="CHEBI:57783"/>
    </ligand>
</feature>
<feature type="binding site" evidence="9">
    <location>
        <position position="218"/>
    </location>
    <ligand>
        <name>1-deoxy-D-xylulose 5-phosphate</name>
        <dbReference type="ChEBI" id="CHEBI:57792"/>
    </ligand>
</feature>
<dbReference type="Gene3D" id="1.10.1740.10">
    <property type="match status" value="1"/>
</dbReference>
<evidence type="ECO:0000256" key="2">
    <source>
        <dbReference type="ARBA" id="ARBA00006825"/>
    </source>
</evidence>
<feature type="domain" description="1-deoxy-D-xylulose 5-phosphate reductoisomerase C-terminal" evidence="11">
    <location>
        <begin position="146"/>
        <end position="229"/>
    </location>
</feature>
<feature type="binding site" evidence="9">
    <location>
        <position position="152"/>
    </location>
    <ligand>
        <name>1-deoxy-D-xylulose 5-phosphate</name>
        <dbReference type="ChEBI" id="CHEBI:57792"/>
    </ligand>
</feature>
<dbReference type="PANTHER" id="PTHR30525">
    <property type="entry name" value="1-DEOXY-D-XYLULOSE 5-PHOSPHATE REDUCTOISOMERASE"/>
    <property type="match status" value="1"/>
</dbReference>
<feature type="binding site" evidence="9">
    <location>
        <position position="126"/>
    </location>
    <ligand>
        <name>NADPH</name>
        <dbReference type="ChEBI" id="CHEBI:57783"/>
    </ligand>
</feature>
<dbReference type="Gene3D" id="3.40.50.720">
    <property type="entry name" value="NAD(P)-binding Rossmann-like Domain"/>
    <property type="match status" value="1"/>
</dbReference>
<keyword evidence="7 9" id="KW-0414">Isoprene biosynthesis</keyword>
<gene>
    <name evidence="9" type="primary">dxr</name>
    <name evidence="13" type="ORF">DFR46_0595</name>
</gene>
<feature type="binding site" evidence="9">
    <location>
        <position position="221"/>
    </location>
    <ligand>
        <name>1-deoxy-D-xylulose 5-phosphate</name>
        <dbReference type="ChEBI" id="CHEBI:57792"/>
    </ligand>
</feature>
<dbReference type="FunFam" id="3.40.50.720:FF:000045">
    <property type="entry name" value="1-deoxy-D-xylulose 5-phosphate reductoisomerase"/>
    <property type="match status" value="1"/>
</dbReference>
<feature type="domain" description="1-deoxy-D-xylulose 5-phosphate reductoisomerase N-terminal" evidence="10">
    <location>
        <begin position="7"/>
        <end position="132"/>
    </location>
</feature>
<dbReference type="OrthoDB" id="9806546at2"/>
<feature type="binding site" evidence="9">
    <location>
        <position position="221"/>
    </location>
    <ligand>
        <name>Mn(2+)</name>
        <dbReference type="ChEBI" id="CHEBI:29035"/>
    </ligand>
</feature>
<dbReference type="InterPro" id="IPR036291">
    <property type="entry name" value="NAD(P)-bd_dom_sf"/>
</dbReference>
<comment type="catalytic activity">
    <reaction evidence="8">
        <text>2-C-methyl-D-erythritol 4-phosphate + NADP(+) = 1-deoxy-D-xylulose 5-phosphate + NADPH + H(+)</text>
        <dbReference type="Rhea" id="RHEA:13717"/>
        <dbReference type="ChEBI" id="CHEBI:15378"/>
        <dbReference type="ChEBI" id="CHEBI:57783"/>
        <dbReference type="ChEBI" id="CHEBI:57792"/>
        <dbReference type="ChEBI" id="CHEBI:58262"/>
        <dbReference type="ChEBI" id="CHEBI:58349"/>
        <dbReference type="EC" id="1.1.1.267"/>
    </reaction>
    <physiologicalReaction direction="right-to-left" evidence="8">
        <dbReference type="Rhea" id="RHEA:13719"/>
    </physiologicalReaction>
</comment>
<proteinExistence type="inferred from homology"/>
<evidence type="ECO:0000313" key="13">
    <source>
        <dbReference type="EMBL" id="RED15597.1"/>
    </source>
</evidence>
<comment type="caution">
    <text evidence="9">Lacks conserved residue(s) required for the propagation of feature annotation.</text>
</comment>
<evidence type="ECO:0000256" key="1">
    <source>
        <dbReference type="ARBA" id="ARBA00005094"/>
    </source>
</evidence>
<protein>
    <recommendedName>
        <fullName evidence="9">1-deoxy-D-xylulose 5-phosphate reductoisomerase</fullName>
        <shortName evidence="9">DXP reductoisomerase</shortName>
        <ecNumber evidence="9">1.1.1.267</ecNumber>
    </recommendedName>
    <alternativeName>
        <fullName evidence="9">1-deoxyxylulose-5-phosphate reductoisomerase</fullName>
    </alternativeName>
    <alternativeName>
        <fullName evidence="9">2-C-methyl-D-erythritol 4-phosphate synthase</fullName>
    </alternativeName>
</protein>
<comment type="cofactor">
    <cofactor evidence="9">
        <name>Mg(2+)</name>
        <dbReference type="ChEBI" id="CHEBI:18420"/>
    </cofactor>
    <cofactor evidence="9">
        <name>Mn(2+)</name>
        <dbReference type="ChEBI" id="CHEBI:29035"/>
    </cofactor>
</comment>
<feature type="binding site" evidence="9">
    <location>
        <position position="176"/>
    </location>
    <ligand>
        <name>1-deoxy-D-xylulose 5-phosphate</name>
        <dbReference type="ChEBI" id="CHEBI:57792"/>
    </ligand>
</feature>
<dbReference type="UniPathway" id="UPA00056">
    <property type="reaction ID" value="UER00092"/>
</dbReference>
<dbReference type="InterPro" id="IPR013644">
    <property type="entry name" value="DXP_reductoisomerase_C"/>
</dbReference>
<evidence type="ECO:0000259" key="10">
    <source>
        <dbReference type="Pfam" id="PF02670"/>
    </source>
</evidence>
<feature type="domain" description="DXP reductoisomerase C-terminal" evidence="12">
    <location>
        <begin position="261"/>
        <end position="376"/>
    </location>
</feature>
<dbReference type="Pfam" id="PF13288">
    <property type="entry name" value="DXPR_C"/>
    <property type="match status" value="1"/>
</dbReference>
<dbReference type="InterPro" id="IPR013512">
    <property type="entry name" value="DXP_reductoisomerase_N"/>
</dbReference>
<feature type="binding site" evidence="9">
    <location>
        <position position="14"/>
    </location>
    <ligand>
        <name>NADPH</name>
        <dbReference type="ChEBI" id="CHEBI:57783"/>
    </ligand>
</feature>
<dbReference type="AlphaFoldDB" id="A0A3D9FDF7"/>
<keyword evidence="6 9" id="KW-0464">Manganese</keyword>
<evidence type="ECO:0000256" key="4">
    <source>
        <dbReference type="ARBA" id="ARBA00022857"/>
    </source>
</evidence>
<feature type="binding site" evidence="9">
    <location>
        <position position="217"/>
    </location>
    <ligand>
        <name>1-deoxy-D-xylulose 5-phosphate</name>
        <dbReference type="ChEBI" id="CHEBI:57792"/>
    </ligand>
</feature>
<feature type="binding site" evidence="9">
    <location>
        <position position="124"/>
    </location>
    <ligand>
        <name>NADPH</name>
        <dbReference type="ChEBI" id="CHEBI:57783"/>
    </ligand>
</feature>
<evidence type="ECO:0000313" key="14">
    <source>
        <dbReference type="Proteomes" id="UP000256310"/>
    </source>
</evidence>
<evidence type="ECO:0000256" key="7">
    <source>
        <dbReference type="ARBA" id="ARBA00023229"/>
    </source>
</evidence>
<evidence type="ECO:0000256" key="6">
    <source>
        <dbReference type="ARBA" id="ARBA00023211"/>
    </source>
</evidence>
<dbReference type="NCBIfam" id="TIGR00243">
    <property type="entry name" value="Dxr"/>
    <property type="match status" value="1"/>
</dbReference>
<dbReference type="HAMAP" id="MF_00183">
    <property type="entry name" value="DXP_reductoisom"/>
    <property type="match status" value="1"/>
</dbReference>
<feature type="binding site" evidence="9">
    <location>
        <position position="151"/>
    </location>
    <ligand>
        <name>1-deoxy-D-xylulose 5-phosphate</name>
        <dbReference type="ChEBI" id="CHEBI:57792"/>
    </ligand>
</feature>
<feature type="binding site" evidence="9">
    <location>
        <position position="199"/>
    </location>
    <ligand>
        <name>1-deoxy-D-xylulose 5-phosphate</name>
        <dbReference type="ChEBI" id="CHEBI:57792"/>
    </ligand>
</feature>
<dbReference type="GO" id="GO:0070402">
    <property type="term" value="F:NADPH binding"/>
    <property type="evidence" value="ECO:0007669"/>
    <property type="project" value="InterPro"/>
</dbReference>
<dbReference type="Proteomes" id="UP000256310">
    <property type="component" value="Unassembled WGS sequence"/>
</dbReference>
<dbReference type="NCBIfam" id="NF009114">
    <property type="entry name" value="PRK12464.1"/>
    <property type="match status" value="1"/>
</dbReference>
<feature type="binding site" evidence="9">
    <location>
        <position position="212"/>
    </location>
    <ligand>
        <name>1-deoxy-D-xylulose 5-phosphate</name>
        <dbReference type="ChEBI" id="CHEBI:57792"/>
    </ligand>
</feature>
<feature type="binding site" evidence="9">
    <location>
        <position position="150"/>
    </location>
    <ligand>
        <name>Mn(2+)</name>
        <dbReference type="ChEBI" id="CHEBI:29035"/>
    </ligand>
</feature>
<keyword evidence="9" id="KW-0460">Magnesium</keyword>